<dbReference type="GO" id="GO:0051301">
    <property type="term" value="P:cell division"/>
    <property type="evidence" value="ECO:0007669"/>
    <property type="project" value="UniProtKB-KW"/>
</dbReference>
<gene>
    <name evidence="11" type="primary">SPOSA6832_04519</name>
</gene>
<evidence type="ECO:0000313" key="12">
    <source>
        <dbReference type="Proteomes" id="UP000243876"/>
    </source>
</evidence>
<dbReference type="InterPro" id="IPR048971">
    <property type="entry name" value="Apc1_3rd"/>
</dbReference>
<feature type="region of interest" description="Disordered" evidence="6">
    <location>
        <begin position="759"/>
        <end position="779"/>
    </location>
</feature>
<dbReference type="PANTHER" id="PTHR12827">
    <property type="entry name" value="MEIOTIC CHECKPOINT REGULATOR TSG24 FAMILY MEMBER"/>
    <property type="match status" value="1"/>
</dbReference>
<feature type="compositionally biased region" description="Pro residues" evidence="6">
    <location>
        <begin position="8"/>
        <end position="22"/>
    </location>
</feature>
<feature type="region of interest" description="Disordered" evidence="6">
    <location>
        <begin position="117"/>
        <end position="183"/>
    </location>
</feature>
<dbReference type="PANTHER" id="PTHR12827:SF3">
    <property type="entry name" value="ANAPHASE-PROMOTING COMPLEX SUBUNIT 1"/>
    <property type="match status" value="1"/>
</dbReference>
<dbReference type="Pfam" id="PF18122">
    <property type="entry name" value="APC1_C"/>
    <property type="match status" value="1"/>
</dbReference>
<feature type="compositionally biased region" description="Pro residues" evidence="6">
    <location>
        <begin position="762"/>
        <end position="777"/>
    </location>
</feature>
<dbReference type="GO" id="GO:0031145">
    <property type="term" value="P:anaphase-promoting complex-dependent catabolic process"/>
    <property type="evidence" value="ECO:0007669"/>
    <property type="project" value="TreeGrafter"/>
</dbReference>
<organism evidence="11 12">
    <name type="scientific">Sporidiobolus salmonicolor</name>
    <name type="common">Yeast-like fungus</name>
    <name type="synonym">Sporobolomyces salmonicolor</name>
    <dbReference type="NCBI Taxonomy" id="5005"/>
    <lineage>
        <taxon>Eukaryota</taxon>
        <taxon>Fungi</taxon>
        <taxon>Dikarya</taxon>
        <taxon>Basidiomycota</taxon>
        <taxon>Pucciniomycotina</taxon>
        <taxon>Microbotryomycetes</taxon>
        <taxon>Sporidiobolales</taxon>
        <taxon>Sporidiobolaceae</taxon>
        <taxon>Sporobolomyces</taxon>
    </lineage>
</organism>
<feature type="compositionally biased region" description="Low complexity" evidence="6">
    <location>
        <begin position="23"/>
        <end position="37"/>
    </location>
</feature>
<keyword evidence="2" id="KW-0132">Cell division</keyword>
<comment type="similarity">
    <text evidence="1">Belongs to the APC1 family.</text>
</comment>
<name>A0A0D6ESB3_SPOSA</name>
<keyword evidence="12" id="KW-1185">Reference proteome</keyword>
<dbReference type="EMBL" id="CENE01000032">
    <property type="protein sequence ID" value="CEQ42666.1"/>
    <property type="molecule type" value="Genomic_DNA"/>
</dbReference>
<dbReference type="Gene3D" id="1.25.10.10">
    <property type="entry name" value="Leucine-rich Repeat Variant"/>
    <property type="match status" value="2"/>
</dbReference>
<dbReference type="InterPro" id="IPR024990">
    <property type="entry name" value="Apc1"/>
</dbReference>
<evidence type="ECO:0000256" key="2">
    <source>
        <dbReference type="ARBA" id="ARBA00022618"/>
    </source>
</evidence>
<dbReference type="Proteomes" id="UP000243876">
    <property type="component" value="Unassembled WGS sequence"/>
</dbReference>
<feature type="region of interest" description="Disordered" evidence="6">
    <location>
        <begin position="1"/>
        <end position="37"/>
    </location>
</feature>
<reference evidence="12" key="1">
    <citation type="submission" date="2015-02" db="EMBL/GenBank/DDBJ databases">
        <authorList>
            <person name="Gon?alves P."/>
        </authorList>
    </citation>
    <scope>NUCLEOTIDE SEQUENCE [LARGE SCALE GENOMIC DNA]</scope>
</reference>
<feature type="domain" description="Anaphase-promoting complex subunit 1 C-terminal" evidence="8">
    <location>
        <begin position="1841"/>
        <end position="2022"/>
    </location>
</feature>
<dbReference type="GO" id="GO:0070979">
    <property type="term" value="P:protein K11-linked ubiquitination"/>
    <property type="evidence" value="ECO:0007669"/>
    <property type="project" value="TreeGrafter"/>
</dbReference>
<evidence type="ECO:0000259" key="10">
    <source>
        <dbReference type="Pfam" id="PF21282"/>
    </source>
</evidence>
<sequence>MAQLTPSIPWPSVPSSPAPTRGPAPSLVPASLLPSPSSSLRATLRLTSRRLSPPSPSGPCSCFVTSHSDGRGGAIEELSWSGATVIWRRGGAVYRSFSFREHEQDVAQALFVDLEVASPPSPRSTSTRAPGLDGSPSTSSGPSTEPLFGPYRRPTASTWSDDPLPLPRDPPPAPPSPSCSSAPRSERTLLILLSTLAFAYPPSGSSVPFQLPFRVRRAWALGREAGGGVLLERATEGREVLEGEEGPATAGMPTMYTLRGVYDEMKPVGLVQGAHVELAEGRGGRTMSAIEELDEQVVFVSKETGLPLILSANHNKGKVTVWTYVRIEGGGGAAGAKGKGKEVDTLEDLPGLGLGLGMGLEDASFTSNSTSLRRSHGPRRARTSAGGGADITLMTSAGDRSLRRASTSTSAYHLPDAQASLLEALSASDPSRSALRRTPSHPPSTSDDRRTSITRNELSVTMDRMALSQGASSAGGGPGGGGDMDREATMFMSEEEQMGGERCEVGLRAVWDAELGEKGCVPFIYCDELDADGAEGRRGKRRTEGMLAHLFDARCLAQATLAILLPSAQSLLLLSLSSSSPGGSLAVTPLRQLPALSATAVLSTRPQVLDLLVLKPGGEFGLLTANGNELPVRHPPSEALGRPVQIEGNATSTVVLTLPDGSRRLTHLSPPVPRTSLAQKVLETLAHVLALEDFHQLLQSTLHSREGEEEGDPMDAVEEMLDALFAVPARSPPEDPWSRFLASTSSLSQRDPLLPLLRCTPAPTPSATPPAPAPAAPSPLSERHQVILFALHLLVQDARLRADAQGDTVRLAKVVARLARAQGVASWVDAYRRVFGPEVAGVGSRGMCSFSLVLEEARGRGADSSSSSAAADGAPPGLLPKTPPDIFQHLSSLLSSSPSAASTSSAFDLPSVCSRFHCPAPSHYYGLSSEPLVLTSQILEIYSRLSPSASPPTISPSASTTTSRAQSAVLHMHSLGWTSSDLGRLQLGVALPLREAVRMCQLEAPEGWSAGAYALIGRRDLERQAKSGREADGEADAARKVRRLPGSGDSGRSGGRVTDEGVQTQQVGGPAVAPGIDELVKAVEGGSSVPTTTQAAKHQSLALVPRAARFNEDKRLEEVSRMLQFVEPVVVSAGDRTLYVSPLSGHLRLLQPDCEDARSDQLTPQLQQSILAALSHRTLALPVGAAMYHFDSRPRSSADAFEIAKINTSARIVPMPSPVALVEKELRDPASPAIPDRMEWPDFHSGVASALLLKRQGAPIDSSQISFNRPAELDARHAGLLMGLGLTGQLGSMLSSQAYDYLKAKHDPTSVGILLGLAVSYLGTSDPTVTSVISIHLPALHPPRSSSLNVSGMTRAASAVALGLVHFGTGRRSFADVLIRELCGIRVTNVEDPTACREAYALSAGFAFGMIMLGRGRSDQDSSQANEVDLLRVFRALILGESNHPLPGSHVSGSQGATDVNITSSAATIALALMFIRTERRDVADILEIPDSPRRLDYVRSDLLLLRTLARALILWTGIKASKEWVEKQLPVFVAEAVAGKTVDGDVDVARWSIVAGACFAVGFKFAGTATAEAHATLIHYMDRLTRASYVKATTVQGKIKRHALRNCLGVVSLALAMVMAGTGELNVLRRLRVAHGHFSEGVTYGYHLATHMALGLLFLGEARYTLGNSNGAVAALLLALYPAFPASPTENRAHLQAYRHLWILAAEPRYLEARDVDTDESVFLPVRLRLLDQGGEEVRAKQLVAPTLIPDVRLIDAVQVDSPRYWGFSLRLAANPDHFANFLRDSTLYVKRRTGHLSYAQDPRGIRSIFTRSKSETGSSVYDFGETARLLSPSAAGLRDFVTAFSDDAEAISATSTLCRPPGAARAPTAFEAFCASVLLECLTKDKRDVTGVYHAIYHAHTLLAYEVEPSIETLLAAEQLQLVVDFYKRGTFKALFGKQPKSTGAKSSSSAAREPLLHPAFVDHVAAMLSSRIETLTERFGNGESAAALKLYLSTGGHAWPDHPGAVVALALELARHAVPDLPALQRLKQLVVDAAKPEEAEGGELALRTMLRCTARTVEKSSGRKAWSSEVSDLLAAGLLH</sequence>
<dbReference type="Pfam" id="PF20518">
    <property type="entry name" value="Apc1_MidN"/>
    <property type="match status" value="1"/>
</dbReference>
<feature type="compositionally biased region" description="Basic and acidic residues" evidence="6">
    <location>
        <begin position="1026"/>
        <end position="1039"/>
    </location>
</feature>
<dbReference type="InterPro" id="IPR041221">
    <property type="entry name" value="APC1_C"/>
</dbReference>
<dbReference type="Pfam" id="PF12859">
    <property type="entry name" value="ANAPC1"/>
    <property type="match status" value="1"/>
</dbReference>
<dbReference type="GO" id="GO:0060090">
    <property type="term" value="F:molecular adaptor activity"/>
    <property type="evidence" value="ECO:0007669"/>
    <property type="project" value="TreeGrafter"/>
</dbReference>
<dbReference type="InterPro" id="IPR049255">
    <property type="entry name" value="Apc1_N"/>
</dbReference>
<accession>A0A0D6ESB3</accession>
<feature type="compositionally biased region" description="Pro residues" evidence="6">
    <location>
        <begin position="164"/>
        <end position="177"/>
    </location>
</feature>
<dbReference type="OrthoDB" id="26401at2759"/>
<feature type="region of interest" description="Disordered" evidence="6">
    <location>
        <begin position="367"/>
        <end position="409"/>
    </location>
</feature>
<dbReference type="GO" id="GO:0005680">
    <property type="term" value="C:anaphase-promoting complex"/>
    <property type="evidence" value="ECO:0007669"/>
    <property type="project" value="InterPro"/>
</dbReference>
<feature type="domain" description="Anaphase-promoting complex subunit 1 N-terminal" evidence="7">
    <location>
        <begin position="69"/>
        <end position="236"/>
    </location>
</feature>
<evidence type="ECO:0000259" key="8">
    <source>
        <dbReference type="Pfam" id="PF18122"/>
    </source>
</evidence>
<keyword evidence="4" id="KW-0498">Mitosis</keyword>
<evidence type="ECO:0000256" key="5">
    <source>
        <dbReference type="ARBA" id="ARBA00023306"/>
    </source>
</evidence>
<keyword evidence="5" id="KW-0131">Cell cycle</keyword>
<evidence type="ECO:0000259" key="9">
    <source>
        <dbReference type="Pfam" id="PF20518"/>
    </source>
</evidence>
<dbReference type="InterPro" id="IPR011989">
    <property type="entry name" value="ARM-like"/>
</dbReference>
<proteinExistence type="inferred from homology"/>
<feature type="region of interest" description="Disordered" evidence="6">
    <location>
        <begin position="1026"/>
        <end position="1071"/>
    </location>
</feature>
<protein>
    <submittedName>
        <fullName evidence="11">SPOSA6832_04519-mRNA-1:cds</fullName>
    </submittedName>
</protein>
<evidence type="ECO:0000256" key="1">
    <source>
        <dbReference type="ARBA" id="ARBA00010547"/>
    </source>
</evidence>
<feature type="domain" description="Anaphase-promoting complex subunit 1 beta-sandwich" evidence="10">
    <location>
        <begin position="1711"/>
        <end position="1794"/>
    </location>
</feature>
<evidence type="ECO:0000256" key="6">
    <source>
        <dbReference type="SAM" id="MobiDB-lite"/>
    </source>
</evidence>
<evidence type="ECO:0000256" key="3">
    <source>
        <dbReference type="ARBA" id="ARBA00022737"/>
    </source>
</evidence>
<feature type="domain" description="Anaphase-promoting complex subunit 1 middle" evidence="9">
    <location>
        <begin position="786"/>
        <end position="1022"/>
    </location>
</feature>
<evidence type="ECO:0000313" key="11">
    <source>
        <dbReference type="EMBL" id="CEQ42666.1"/>
    </source>
</evidence>
<dbReference type="Pfam" id="PF21282">
    <property type="entry name" value="APC1_3rd"/>
    <property type="match status" value="1"/>
</dbReference>
<keyword evidence="3" id="KW-0677">Repeat</keyword>
<evidence type="ECO:0000256" key="4">
    <source>
        <dbReference type="ARBA" id="ARBA00022776"/>
    </source>
</evidence>
<feature type="compositionally biased region" description="Basic residues" evidence="6">
    <location>
        <begin position="373"/>
        <end position="382"/>
    </location>
</feature>
<dbReference type="GO" id="GO:0007091">
    <property type="term" value="P:metaphase/anaphase transition of mitotic cell cycle"/>
    <property type="evidence" value="ECO:0007669"/>
    <property type="project" value="TreeGrafter"/>
</dbReference>
<dbReference type="InterPro" id="IPR046794">
    <property type="entry name" value="Apc1_MidN"/>
</dbReference>
<evidence type="ECO:0000259" key="7">
    <source>
        <dbReference type="Pfam" id="PF12859"/>
    </source>
</evidence>
<feature type="region of interest" description="Disordered" evidence="6">
    <location>
        <begin position="428"/>
        <end position="453"/>
    </location>
</feature>
<feature type="compositionally biased region" description="Low complexity" evidence="6">
    <location>
        <begin position="123"/>
        <end position="144"/>
    </location>
</feature>